<feature type="compositionally biased region" description="Low complexity" evidence="1">
    <location>
        <begin position="158"/>
        <end position="188"/>
    </location>
</feature>
<keyword evidence="3" id="KW-1185">Reference proteome</keyword>
<accession>A0A261EZ35</accession>
<name>A0A261EZ35_9BIFI</name>
<comment type="caution">
    <text evidence="2">The sequence shown here is derived from an EMBL/GenBank/DDBJ whole genome shotgun (WGS) entry which is preliminary data.</text>
</comment>
<dbReference type="EMBL" id="MWWQ01000006">
    <property type="protein sequence ID" value="OZG52093.1"/>
    <property type="molecule type" value="Genomic_DNA"/>
</dbReference>
<dbReference type="AlphaFoldDB" id="A0A261EZ35"/>
<feature type="region of interest" description="Disordered" evidence="1">
    <location>
        <begin position="232"/>
        <end position="254"/>
    </location>
</feature>
<evidence type="ECO:0000313" key="3">
    <source>
        <dbReference type="Proteomes" id="UP000216454"/>
    </source>
</evidence>
<feature type="region of interest" description="Disordered" evidence="1">
    <location>
        <begin position="158"/>
        <end position="216"/>
    </location>
</feature>
<proteinExistence type="predicted"/>
<dbReference type="Proteomes" id="UP000216454">
    <property type="component" value="Unassembled WGS sequence"/>
</dbReference>
<organism evidence="2 3">
    <name type="scientific">Pseudoscardovia suis</name>
    <dbReference type="NCBI Taxonomy" id="987063"/>
    <lineage>
        <taxon>Bacteria</taxon>
        <taxon>Bacillati</taxon>
        <taxon>Actinomycetota</taxon>
        <taxon>Actinomycetes</taxon>
        <taxon>Bifidobacteriales</taxon>
        <taxon>Bifidobacteriaceae</taxon>
        <taxon>Pseudoscardovia</taxon>
    </lineage>
</organism>
<gene>
    <name evidence="2" type="ORF">PSSU_0876</name>
</gene>
<sequence>MRTLDSNYTTQPTCTAAQPPPRAQGSAPSTADNPTLGRSTESHHHGGCTGVHPQPRTPCPQPSTQPHNRRRGCTTVHPRPGLPHSCRYSVTQLPPKVQHYAPSTAIARPNPPARQHNRHRGRTTPHPQHRLGLQTPSPATAKRPEGTQKCTLNQEYPAPTAASTAQPPPRAQGSAPSTAISTPSTQPSNTNLPRGCTTVHPRPGLSPLRPPSHHPTAAEGAALCALNSNCTAQPTCTAAQPPPRAQGSAPSTAK</sequence>
<feature type="region of interest" description="Disordered" evidence="1">
    <location>
        <begin position="1"/>
        <end position="88"/>
    </location>
</feature>
<feature type="region of interest" description="Disordered" evidence="1">
    <location>
        <begin position="102"/>
        <end position="145"/>
    </location>
</feature>
<evidence type="ECO:0000256" key="1">
    <source>
        <dbReference type="SAM" id="MobiDB-lite"/>
    </source>
</evidence>
<feature type="compositionally biased region" description="Polar residues" evidence="1">
    <location>
        <begin position="26"/>
        <end position="39"/>
    </location>
</feature>
<protein>
    <submittedName>
        <fullName evidence="2">Uncharacterized protein</fullName>
    </submittedName>
</protein>
<reference evidence="2 3" key="1">
    <citation type="journal article" date="2017" name="BMC Genomics">
        <title>Comparative genomic and phylogenomic analyses of the Bifidobacteriaceae family.</title>
        <authorList>
            <person name="Lugli G.A."/>
            <person name="Milani C."/>
            <person name="Turroni F."/>
            <person name="Duranti S."/>
            <person name="Mancabelli L."/>
            <person name="Mangifesta M."/>
            <person name="Ferrario C."/>
            <person name="Modesto M."/>
            <person name="Mattarelli P."/>
            <person name="Jiri K."/>
            <person name="van Sinderen D."/>
            <person name="Ventura M."/>
        </authorList>
    </citation>
    <scope>NUCLEOTIDE SEQUENCE [LARGE SCALE GENOMIC DNA]</scope>
    <source>
        <strain evidence="2 3">DSM 24744</strain>
    </source>
</reference>
<evidence type="ECO:0000313" key="2">
    <source>
        <dbReference type="EMBL" id="OZG52093.1"/>
    </source>
</evidence>
<feature type="compositionally biased region" description="Basic residues" evidence="1">
    <location>
        <begin position="115"/>
        <end position="129"/>
    </location>
</feature>